<dbReference type="AlphaFoldDB" id="A0A914C9F5"/>
<feature type="transmembrane region" description="Helical" evidence="1">
    <location>
        <begin position="12"/>
        <end position="30"/>
    </location>
</feature>
<proteinExistence type="predicted"/>
<keyword evidence="1" id="KW-0472">Membrane</keyword>
<accession>A0A914C9F5</accession>
<keyword evidence="1" id="KW-0812">Transmembrane</keyword>
<keyword evidence="2" id="KW-1185">Reference proteome</keyword>
<reference evidence="3" key="1">
    <citation type="submission" date="2022-11" db="UniProtKB">
        <authorList>
            <consortium name="WormBaseParasite"/>
        </authorList>
    </citation>
    <scope>IDENTIFICATION</scope>
</reference>
<keyword evidence="1" id="KW-1133">Transmembrane helix</keyword>
<organism evidence="2 3">
    <name type="scientific">Acrobeloides nanus</name>
    <dbReference type="NCBI Taxonomy" id="290746"/>
    <lineage>
        <taxon>Eukaryota</taxon>
        <taxon>Metazoa</taxon>
        <taxon>Ecdysozoa</taxon>
        <taxon>Nematoda</taxon>
        <taxon>Chromadorea</taxon>
        <taxon>Rhabditida</taxon>
        <taxon>Tylenchina</taxon>
        <taxon>Cephalobomorpha</taxon>
        <taxon>Cephaloboidea</taxon>
        <taxon>Cephalobidae</taxon>
        <taxon>Acrobeloides</taxon>
    </lineage>
</organism>
<sequence length="118" mass="14316">MLFDRPLWENYRFRTVCGLFVGFGVYKFMMNRKKNGKTARDRYLFDKEVEERFYHKVAHYRGKKQRDQDALYWEKYHPRRAGEFDLTQMDGAVKSHEYLKNGPLAVKPRYVSRLEPTP</sequence>
<protein>
    <submittedName>
        <fullName evidence="3">Uncharacterized protein</fullName>
    </submittedName>
</protein>
<name>A0A914C9F5_9BILA</name>
<dbReference type="Proteomes" id="UP000887540">
    <property type="component" value="Unplaced"/>
</dbReference>
<evidence type="ECO:0000313" key="2">
    <source>
        <dbReference type="Proteomes" id="UP000887540"/>
    </source>
</evidence>
<dbReference type="WBParaSite" id="ACRNAN_Path_528.g2001.t1">
    <property type="protein sequence ID" value="ACRNAN_Path_528.g2001.t1"/>
    <property type="gene ID" value="ACRNAN_Path_528.g2001"/>
</dbReference>
<evidence type="ECO:0000256" key="1">
    <source>
        <dbReference type="SAM" id="Phobius"/>
    </source>
</evidence>
<evidence type="ECO:0000313" key="3">
    <source>
        <dbReference type="WBParaSite" id="ACRNAN_Path_528.g2001.t1"/>
    </source>
</evidence>